<dbReference type="InterPro" id="IPR049874">
    <property type="entry name" value="ROK_cs"/>
</dbReference>
<dbReference type="PROSITE" id="PS01125">
    <property type="entry name" value="ROK"/>
    <property type="match status" value="1"/>
</dbReference>
<dbReference type="GO" id="GO:0004396">
    <property type="term" value="F:hexokinase activity"/>
    <property type="evidence" value="ECO:0007669"/>
    <property type="project" value="TreeGrafter"/>
</dbReference>
<dbReference type="InterPro" id="IPR043129">
    <property type="entry name" value="ATPase_NBD"/>
</dbReference>
<reference evidence="1" key="1">
    <citation type="submission" date="2020-02" db="EMBL/GenBank/DDBJ databases">
        <authorList>
            <person name="Meier V. D."/>
        </authorList>
    </citation>
    <scope>NUCLEOTIDE SEQUENCE</scope>
    <source>
        <strain evidence="1">AVDCRST_MAG11</strain>
    </source>
</reference>
<keyword evidence="1" id="KW-0418">Kinase</keyword>
<keyword evidence="1" id="KW-0808">Transferase</keyword>
<dbReference type="SUPFAM" id="SSF53067">
    <property type="entry name" value="Actin-like ATPase domain"/>
    <property type="match status" value="1"/>
</dbReference>
<dbReference type="EMBL" id="CADCTU010000229">
    <property type="protein sequence ID" value="CAA9303736.1"/>
    <property type="molecule type" value="Genomic_DNA"/>
</dbReference>
<dbReference type="Gene3D" id="3.30.420.40">
    <property type="match status" value="2"/>
</dbReference>
<gene>
    <name evidence="1" type="ORF">AVDCRST_MAG11-1021</name>
</gene>
<dbReference type="AlphaFoldDB" id="A0A6J4KFU8"/>
<dbReference type="InterPro" id="IPR000600">
    <property type="entry name" value="ROK"/>
</dbReference>
<accession>A0A6J4KFU8</accession>
<dbReference type="PANTHER" id="PTHR18964:SF174">
    <property type="entry name" value="D-ALLOSE KINASE-RELATED"/>
    <property type="match status" value="1"/>
</dbReference>
<dbReference type="CDD" id="cd24066">
    <property type="entry name" value="ASKHA_NBD_ROK_EcFRK-like"/>
    <property type="match status" value="1"/>
</dbReference>
<dbReference type="Pfam" id="PF00480">
    <property type="entry name" value="ROK"/>
    <property type="match status" value="1"/>
</dbReference>
<organism evidence="1">
    <name type="scientific">uncultured Gemmatimonadaceae bacterium</name>
    <dbReference type="NCBI Taxonomy" id="246130"/>
    <lineage>
        <taxon>Bacteria</taxon>
        <taxon>Pseudomonadati</taxon>
        <taxon>Gemmatimonadota</taxon>
        <taxon>Gemmatimonadia</taxon>
        <taxon>Gemmatimonadales</taxon>
        <taxon>Gemmatimonadaceae</taxon>
        <taxon>environmental samples</taxon>
    </lineage>
</organism>
<sequence length="300" mass="30206">MRIGIDLGGTKIEGIALSHAGDELARRRVATPRDYAASLDAIGALVRELEQGAGVAGTVGVGIPGAVVPATGLVKNANSVWLNGRPLGGDLEARLGRPVRLMNDANCFALSEATDGAAAGAGVVFGVILGTGVGGGVVVHGRCHAGVNLIAGEWGHNPLPWPTDDERPGPACYCGRRGCIETFLSGPGLERDHAAHGGPPLGGREIVAAAGAGEPAAGATLARYHDRLARALATVVNVLDPDVIVLGGGLSNAPGLADAAAAALPRHVFSDRVATRVVRHRHGDASGVRGAAWLWPAAAG</sequence>
<dbReference type="PANTHER" id="PTHR18964">
    <property type="entry name" value="ROK (REPRESSOR, ORF, KINASE) FAMILY"/>
    <property type="match status" value="1"/>
</dbReference>
<evidence type="ECO:0000313" key="1">
    <source>
        <dbReference type="EMBL" id="CAA9303736.1"/>
    </source>
</evidence>
<protein>
    <submittedName>
        <fullName evidence="1">Cryptic sugar kinase Mak</fullName>
    </submittedName>
</protein>
<name>A0A6J4KFU8_9BACT</name>
<proteinExistence type="predicted"/>